<comment type="caution">
    <text evidence="1">The sequence shown here is derived from an EMBL/GenBank/DDBJ whole genome shotgun (WGS) entry which is preliminary data.</text>
</comment>
<reference evidence="1 2" key="1">
    <citation type="submission" date="2024-09" db="EMBL/GenBank/DDBJ databases">
        <authorList>
            <person name="D'Angelo T."/>
        </authorList>
    </citation>
    <scope>NUCLEOTIDE SEQUENCE [LARGE SCALE GENOMIC DNA]</scope>
    <source>
        <strain evidence="1">SAG AM-320-E07</strain>
    </source>
</reference>
<name>A0ABV6YMV7_UNCEI</name>
<evidence type="ECO:0000313" key="1">
    <source>
        <dbReference type="EMBL" id="MFC1573481.1"/>
    </source>
</evidence>
<sequence>PPYPSRFETSDWGPVVTGLLTQRGLFTRDFESFGRILRGPVVNVGVTFGPQTFSLERESGPVSGDQLENPYWLRDTTKPQGLSLSGFSVNYMDADIPR</sequence>
<protein>
    <recommendedName>
        <fullName evidence="3">TonB-dependent receptor</fullName>
    </recommendedName>
</protein>
<evidence type="ECO:0008006" key="3">
    <source>
        <dbReference type="Google" id="ProtNLM"/>
    </source>
</evidence>
<gene>
    <name evidence="1" type="ORF">ACFL6M_07795</name>
</gene>
<organism evidence="1 2">
    <name type="scientific">Eiseniibacteriota bacterium</name>
    <dbReference type="NCBI Taxonomy" id="2212470"/>
    <lineage>
        <taxon>Bacteria</taxon>
        <taxon>Candidatus Eiseniibacteriota</taxon>
    </lineage>
</organism>
<feature type="non-terminal residue" evidence="1">
    <location>
        <position position="1"/>
    </location>
</feature>
<accession>A0ABV6YMV7</accession>
<evidence type="ECO:0000313" key="2">
    <source>
        <dbReference type="Proteomes" id="UP001593833"/>
    </source>
</evidence>
<keyword evidence="2" id="KW-1185">Reference proteome</keyword>
<dbReference type="EMBL" id="JBHPKH010000181">
    <property type="protein sequence ID" value="MFC1573481.1"/>
    <property type="molecule type" value="Genomic_DNA"/>
</dbReference>
<proteinExistence type="predicted"/>
<dbReference type="Proteomes" id="UP001593833">
    <property type="component" value="Unassembled WGS sequence"/>
</dbReference>